<reference evidence="2" key="1">
    <citation type="submission" date="2016-07" db="EMBL/GenBank/DDBJ databases">
        <title>Microvirga ossetica sp. nov. a new species of rhizobia isolated from root nodules of the legume species Vicia alpestris Steven originated from North Ossetia region in the Caucasus.</title>
        <authorList>
            <person name="Safronova V.I."/>
            <person name="Kuznetsova I.G."/>
            <person name="Sazanova A.L."/>
            <person name="Belimov A."/>
            <person name="Andronov E."/>
            <person name="Osledkin Y.S."/>
            <person name="Onishchuk O.P."/>
            <person name="Kurchak O.N."/>
            <person name="Shaposhnikov A.I."/>
            <person name="Willems A."/>
            <person name="Tikhonovich I.A."/>
        </authorList>
    </citation>
    <scope>NUCLEOTIDE SEQUENCE [LARGE SCALE GENOMIC DNA]</scope>
    <source>
        <strain evidence="2">V5/3M</strain>
        <plasmid evidence="2">unnamed1</plasmid>
    </source>
</reference>
<keyword evidence="2" id="KW-0614">Plasmid</keyword>
<dbReference type="EMBL" id="CP016617">
    <property type="protein sequence ID" value="ANY82504.1"/>
    <property type="molecule type" value="Genomic_DNA"/>
</dbReference>
<dbReference type="RefSeq" id="WP_099513612.1">
    <property type="nucleotide sequence ID" value="NZ_CP016617.1"/>
</dbReference>
<evidence type="ECO:0000313" key="2">
    <source>
        <dbReference type="EMBL" id="ANY82504.1"/>
    </source>
</evidence>
<organism evidence="2">
    <name type="scientific">Microvirga ossetica</name>
    <dbReference type="NCBI Taxonomy" id="1882682"/>
    <lineage>
        <taxon>Bacteria</taxon>
        <taxon>Pseudomonadati</taxon>
        <taxon>Pseudomonadota</taxon>
        <taxon>Alphaproteobacteria</taxon>
        <taxon>Hyphomicrobiales</taxon>
        <taxon>Methylobacteriaceae</taxon>
        <taxon>Microvirga</taxon>
    </lineage>
</organism>
<proteinExistence type="predicted"/>
<accession>A0A1B2ER88</accession>
<sequence>MATDGEIGADRLRNKPLFQQDRMGRLGPVAVWRQAFGKVWNDALVDWLATHPPGSIVLPEGSDPGAGDDPSDAFRTFAHRNEVRGEGVVMQRRRPVLPLGPKAAPRWPAKVGNRGSETEVGAGPVFPLPQGAVTHRAFSKAPARRIVGHAGIQAVSGIAA</sequence>
<dbReference type="AlphaFoldDB" id="A0A1B2ER88"/>
<feature type="region of interest" description="Disordered" evidence="1">
    <location>
        <begin position="92"/>
        <end position="123"/>
    </location>
</feature>
<name>A0A1B2ER88_9HYPH</name>
<protein>
    <submittedName>
        <fullName evidence="2">Uncharacterized protein</fullName>
    </submittedName>
</protein>
<evidence type="ECO:0000256" key="1">
    <source>
        <dbReference type="SAM" id="MobiDB-lite"/>
    </source>
</evidence>
<dbReference type="KEGG" id="moc:BB934_29920"/>
<gene>
    <name evidence="2" type="ORF">BB934_29920</name>
</gene>
<geneLocation type="plasmid" evidence="2">
    <name>unnamed1</name>
</geneLocation>